<sequence>MEGGMNCDEQTENCSEYVNLDNEHASNSNSSEHNVTDTLSTRGNFTNATELSTRFGSHDFEGNPWGFPSGFSFGSPFPIPQQTEFVQFETPVEDLKPLYLNSNVGNARNILPAFCGLIDPGLRIFGGSETSDGEIPWMVALIYDSPTGLRQECGGSLITDRHVLTAAHCISSLNKPEEWTLIFVRIGSRNIGFNQDCSRQNERPWVPKQKCAPEYVDIPIAKKIVHEDYEILIPRNDIAILVLSKSVTFTDTVRPICLPDSPRVSQKLTTAGWGRTETQAKSQALLKVEIPLANKQRCDAVYEKKGWRLISTQICAGGEPGKDSCLGDSGGPLMDIHNLELSTYCIVGVTSSGPRSCGSADFPAIYTKVYDFVPWILEKIQSTRNVVKSARLTSNKKRPRPQIQRKQGPQRQQQSQSVRDRSKPRQTGATIGGIDIRKQMTTNGLSKSLSASQINQEILKLIPDTCDGIREQLVGRQFPTLYISGGTPANRNEYPWMAGLIWNNGYYLWSWCAGSLITYRHVLTAGHCVTQLQKEETWNLTHVQLGNWDSRFDPDCFKESFDNSPWSSELPCAVRIPIDKIFVHEGFYVKGGATRNDIALLQLESIVTESNRVRPICLPDSAEILPRLYALGWGQTENRSSSVNLRVVDLPLFDYRRCKLHFRNLTFGQMCAGGEKGKDTCFGDSGGPLVQLNQFTTRQYELVGITAYGNPKCGVEGEPAVYTKVYDYLPWIYFAGIPDNPESCKTRSGELGFCQLREDCKNYPTNAHYNGKKSDEDIDDQKVCSVTHKICCPREEGLNNTSASHKSDPIVDGVFEPKRMNGSSSRSTRQTQWNIDPDDPRALLPLKCGLNSLGEKGYLFGVTKTDPGDYPWMAALVYEFPGGSSIGCGGSLITAQHVLTAAHCLNPGLPLGWELQSVRLGEWNISSEIDCHQGSCRPRHIDVPVVMKIKHESFNKNPNTKFSDDIALLKLGRTVEFTDQIQPICLPIKSDTPFEMKVVGWGITSNSTRSEVLLESVVDLAYDQQKCESFYRASGFTILSPTQICAGGSPRVNSCLGDSGGPLMEYNVDETAKMGEKTRQAIIGIVSFGIDRCSDEGDYGIYTKVYDYIPWILKKIRSSNDVSAGSDNSRSITDKDRGKSKVPATTGSSKKIIPTWALSYRGDRLTVR</sequence>
<dbReference type="EMBL" id="CM056744">
    <property type="protein sequence ID" value="KAJ8668475.1"/>
    <property type="molecule type" value="Genomic_DNA"/>
</dbReference>
<organism evidence="1 2">
    <name type="scientific">Eretmocerus hayati</name>
    <dbReference type="NCBI Taxonomy" id="131215"/>
    <lineage>
        <taxon>Eukaryota</taxon>
        <taxon>Metazoa</taxon>
        <taxon>Ecdysozoa</taxon>
        <taxon>Arthropoda</taxon>
        <taxon>Hexapoda</taxon>
        <taxon>Insecta</taxon>
        <taxon>Pterygota</taxon>
        <taxon>Neoptera</taxon>
        <taxon>Endopterygota</taxon>
        <taxon>Hymenoptera</taxon>
        <taxon>Apocrita</taxon>
        <taxon>Proctotrupomorpha</taxon>
        <taxon>Chalcidoidea</taxon>
        <taxon>Aphelinidae</taxon>
        <taxon>Aphelininae</taxon>
        <taxon>Eretmocerus</taxon>
    </lineage>
</organism>
<comment type="caution">
    <text evidence="1">The sequence shown here is derived from an EMBL/GenBank/DDBJ whole genome shotgun (WGS) entry which is preliminary data.</text>
</comment>
<name>A0ACC2NFW2_9HYME</name>
<proteinExistence type="predicted"/>
<dbReference type="Proteomes" id="UP001239111">
    <property type="component" value="Chromosome 4"/>
</dbReference>
<evidence type="ECO:0000313" key="2">
    <source>
        <dbReference type="Proteomes" id="UP001239111"/>
    </source>
</evidence>
<accession>A0ACC2NFW2</accession>
<evidence type="ECO:0000313" key="1">
    <source>
        <dbReference type="EMBL" id="KAJ8668475.1"/>
    </source>
</evidence>
<keyword evidence="2" id="KW-1185">Reference proteome</keyword>
<protein>
    <submittedName>
        <fullName evidence="1">Uncharacterized protein</fullName>
    </submittedName>
</protein>
<reference evidence="1" key="1">
    <citation type="submission" date="2023-04" db="EMBL/GenBank/DDBJ databases">
        <title>A chromosome-level genome assembly of the parasitoid wasp Eretmocerus hayati.</title>
        <authorList>
            <person name="Zhong Y."/>
            <person name="Liu S."/>
            <person name="Liu Y."/>
        </authorList>
    </citation>
    <scope>NUCLEOTIDE SEQUENCE</scope>
    <source>
        <strain evidence="1">ZJU_SS_LIU_2023</strain>
    </source>
</reference>
<gene>
    <name evidence="1" type="ORF">QAD02_010138</name>
</gene>